<evidence type="ECO:0000256" key="1">
    <source>
        <dbReference type="SAM" id="Phobius"/>
    </source>
</evidence>
<evidence type="ECO:0000313" key="2">
    <source>
        <dbReference type="EMBL" id="SMC04093.1"/>
    </source>
</evidence>
<evidence type="ECO:0000313" key="3">
    <source>
        <dbReference type="Proteomes" id="UP000192660"/>
    </source>
</evidence>
<organism evidence="2 3">
    <name type="scientific">Sulfobacillus thermosulfidooxidans (strain DSM 9293 / VKM B-1269 / AT-1)</name>
    <dbReference type="NCBI Taxonomy" id="929705"/>
    <lineage>
        <taxon>Bacteria</taxon>
        <taxon>Bacillati</taxon>
        <taxon>Bacillota</taxon>
        <taxon>Clostridia</taxon>
        <taxon>Eubacteriales</taxon>
        <taxon>Clostridiales Family XVII. Incertae Sedis</taxon>
        <taxon>Sulfobacillus</taxon>
    </lineage>
</organism>
<dbReference type="OrthoDB" id="2084093at2"/>
<protein>
    <submittedName>
        <fullName evidence="2">Uncharacterized protein</fullName>
    </submittedName>
</protein>
<dbReference type="RefSeq" id="WP_020375473.1">
    <property type="nucleotide sequence ID" value="NZ_FWWY01000001.1"/>
</dbReference>
<sequence>MHFVIWAYITYLLTFILGVVFFIRFDLKKKKLPPSFLAVHFFLTVMTFIFFSSAMAPYLKEQYGHPRVSTGVHSSNWLNLERHDHMLHQKSVIPPSKGA</sequence>
<name>A0A1W1WEE3_SULTA</name>
<dbReference type="AlphaFoldDB" id="A0A1W1WEE3"/>
<reference evidence="3" key="1">
    <citation type="submission" date="2017-04" db="EMBL/GenBank/DDBJ databases">
        <authorList>
            <person name="Varghese N."/>
            <person name="Submissions S."/>
        </authorList>
    </citation>
    <scope>NUCLEOTIDE SEQUENCE [LARGE SCALE GENOMIC DNA]</scope>
    <source>
        <strain evidence="3">DSM 9293</strain>
    </source>
</reference>
<gene>
    <name evidence="2" type="ORF">SAMN00768000_1457</name>
</gene>
<dbReference type="EMBL" id="FWWY01000001">
    <property type="protein sequence ID" value="SMC04093.1"/>
    <property type="molecule type" value="Genomic_DNA"/>
</dbReference>
<keyword evidence="1" id="KW-1133">Transmembrane helix</keyword>
<feature type="transmembrane region" description="Helical" evidence="1">
    <location>
        <begin position="6"/>
        <end position="25"/>
    </location>
</feature>
<dbReference type="Proteomes" id="UP000192660">
    <property type="component" value="Unassembled WGS sequence"/>
</dbReference>
<keyword evidence="3" id="KW-1185">Reference proteome</keyword>
<keyword evidence="1" id="KW-0812">Transmembrane</keyword>
<proteinExistence type="predicted"/>
<feature type="transmembrane region" description="Helical" evidence="1">
    <location>
        <begin position="37"/>
        <end position="59"/>
    </location>
</feature>
<accession>A0A1W1WEE3</accession>
<keyword evidence="1" id="KW-0472">Membrane</keyword>